<evidence type="ECO:0000313" key="3">
    <source>
        <dbReference type="EMBL" id="KIM83200.1"/>
    </source>
</evidence>
<feature type="transmembrane region" description="Helical" evidence="2">
    <location>
        <begin position="7"/>
        <end position="28"/>
    </location>
</feature>
<reference evidence="3 4" key="1">
    <citation type="submission" date="2014-04" db="EMBL/GenBank/DDBJ databases">
        <authorList>
            <consortium name="DOE Joint Genome Institute"/>
            <person name="Kuo A."/>
            <person name="Tarkka M."/>
            <person name="Buscot F."/>
            <person name="Kohler A."/>
            <person name="Nagy L.G."/>
            <person name="Floudas D."/>
            <person name="Copeland A."/>
            <person name="Barry K.W."/>
            <person name="Cichocki N."/>
            <person name="Veneault-Fourrey C."/>
            <person name="LaButti K."/>
            <person name="Lindquist E.A."/>
            <person name="Lipzen A."/>
            <person name="Lundell T."/>
            <person name="Morin E."/>
            <person name="Murat C."/>
            <person name="Sun H."/>
            <person name="Tunlid A."/>
            <person name="Henrissat B."/>
            <person name="Grigoriev I.V."/>
            <person name="Hibbett D.S."/>
            <person name="Martin F."/>
            <person name="Nordberg H.P."/>
            <person name="Cantor M.N."/>
            <person name="Hua S.X."/>
        </authorList>
    </citation>
    <scope>NUCLEOTIDE SEQUENCE [LARGE SCALE GENOMIC DNA]</scope>
    <source>
        <strain evidence="3 4">F 1598</strain>
    </source>
</reference>
<feature type="region of interest" description="Disordered" evidence="1">
    <location>
        <begin position="274"/>
        <end position="322"/>
    </location>
</feature>
<feature type="compositionally biased region" description="Polar residues" evidence="1">
    <location>
        <begin position="533"/>
        <end position="546"/>
    </location>
</feature>
<feature type="compositionally biased region" description="Low complexity" evidence="1">
    <location>
        <begin position="436"/>
        <end position="460"/>
    </location>
</feature>
<dbReference type="InParanoid" id="A0A0C3FFF5"/>
<keyword evidence="2" id="KW-0812">Transmembrane</keyword>
<feature type="transmembrane region" description="Helical" evidence="2">
    <location>
        <begin position="213"/>
        <end position="234"/>
    </location>
</feature>
<keyword evidence="2" id="KW-1133">Transmembrane helix</keyword>
<sequence length="563" mass="60887">MEGRGTITVILSFPTTTVSAPTIVYSIMQAIPPALFFVVPVFSVILLYIRLSAQSAAFRSSKPESGDTVSRPLVAYFAYVSFGILSVIAGSLGIAASTLEHSGARYVNLDAGGHIVVALIKYGLGISVIYTFATTIPCNVVSSFKVLLSNITLSLLLGCATIITLLSPFIDSQSLPSVVSPVLSLLAVIFSFPLLAILLLSQATRLNSKAMRFWFTLLTAQIAAVVSSVFDVLVAQGNGIMYAYRIMGSMFLVPWIVGIMVALHLLPLRHPESRLSLRPRPSKSPSPSSSSSRASPADTSDFLNLRDPFASPPPRSPTTEKTSFSYFGAHANMFKPKKAKRDMPNQILMGTRPLSPSAFFRSGIGPNDDIDFDHEAMLSQLLLRNLDSGMDLATISQQQRESAAINFGLGIGFSDLEMDDAKRDKIVMTCERRGSESTIASSRDSRSYSQSPPSLLLLSPHRNRFTLESTGSAATLYEPSLPATPSWKEKSFEVPPSPISPSSVFNNSREQHSSLSPGRNVSVYEPLREPDSTTDAKIQSQVSNSEQDPRVSNVAKPRPPSPS</sequence>
<dbReference type="Proteomes" id="UP000054166">
    <property type="component" value="Unassembled WGS sequence"/>
</dbReference>
<reference evidence="4" key="2">
    <citation type="submission" date="2015-01" db="EMBL/GenBank/DDBJ databases">
        <title>Evolutionary Origins and Diversification of the Mycorrhizal Mutualists.</title>
        <authorList>
            <consortium name="DOE Joint Genome Institute"/>
            <consortium name="Mycorrhizal Genomics Consortium"/>
            <person name="Kohler A."/>
            <person name="Kuo A."/>
            <person name="Nagy L.G."/>
            <person name="Floudas D."/>
            <person name="Copeland A."/>
            <person name="Barry K.W."/>
            <person name="Cichocki N."/>
            <person name="Veneault-Fourrey C."/>
            <person name="LaButti K."/>
            <person name="Lindquist E.A."/>
            <person name="Lipzen A."/>
            <person name="Lundell T."/>
            <person name="Morin E."/>
            <person name="Murat C."/>
            <person name="Riley R."/>
            <person name="Ohm R."/>
            <person name="Sun H."/>
            <person name="Tunlid A."/>
            <person name="Henrissat B."/>
            <person name="Grigoriev I.V."/>
            <person name="Hibbett D.S."/>
            <person name="Martin F."/>
        </authorList>
    </citation>
    <scope>NUCLEOTIDE SEQUENCE [LARGE SCALE GENOMIC DNA]</scope>
    <source>
        <strain evidence="4">F 1598</strain>
    </source>
</reference>
<feature type="transmembrane region" description="Helical" evidence="2">
    <location>
        <begin position="146"/>
        <end position="170"/>
    </location>
</feature>
<evidence type="ECO:0000256" key="2">
    <source>
        <dbReference type="SAM" id="Phobius"/>
    </source>
</evidence>
<gene>
    <name evidence="3" type="ORF">PILCRDRAFT_435625</name>
</gene>
<accession>A0A0C3FFF5</accession>
<feature type="compositionally biased region" description="Polar residues" evidence="1">
    <location>
        <begin position="504"/>
        <end position="519"/>
    </location>
</feature>
<keyword evidence="4" id="KW-1185">Reference proteome</keyword>
<feature type="region of interest" description="Disordered" evidence="1">
    <location>
        <begin position="484"/>
        <end position="563"/>
    </location>
</feature>
<feature type="transmembrane region" description="Helical" evidence="2">
    <location>
        <begin position="115"/>
        <end position="134"/>
    </location>
</feature>
<dbReference type="OrthoDB" id="10632679at2759"/>
<feature type="transmembrane region" description="Helical" evidence="2">
    <location>
        <begin position="73"/>
        <end position="95"/>
    </location>
</feature>
<feature type="transmembrane region" description="Helical" evidence="2">
    <location>
        <begin position="34"/>
        <end position="53"/>
    </location>
</feature>
<dbReference type="HOGENOM" id="CLU_484064_0_0_1"/>
<feature type="region of interest" description="Disordered" evidence="1">
    <location>
        <begin position="433"/>
        <end position="460"/>
    </location>
</feature>
<keyword evidence="2" id="KW-0472">Membrane</keyword>
<name>A0A0C3FFF5_PILCF</name>
<protein>
    <submittedName>
        <fullName evidence="3">Uncharacterized protein</fullName>
    </submittedName>
</protein>
<organism evidence="3 4">
    <name type="scientific">Piloderma croceum (strain F 1598)</name>
    <dbReference type="NCBI Taxonomy" id="765440"/>
    <lineage>
        <taxon>Eukaryota</taxon>
        <taxon>Fungi</taxon>
        <taxon>Dikarya</taxon>
        <taxon>Basidiomycota</taxon>
        <taxon>Agaricomycotina</taxon>
        <taxon>Agaricomycetes</taxon>
        <taxon>Agaricomycetidae</taxon>
        <taxon>Atheliales</taxon>
        <taxon>Atheliaceae</taxon>
        <taxon>Piloderma</taxon>
    </lineage>
</organism>
<feature type="transmembrane region" description="Helical" evidence="2">
    <location>
        <begin position="182"/>
        <end position="201"/>
    </location>
</feature>
<evidence type="ECO:0000313" key="4">
    <source>
        <dbReference type="Proteomes" id="UP000054166"/>
    </source>
</evidence>
<feature type="transmembrane region" description="Helical" evidence="2">
    <location>
        <begin position="246"/>
        <end position="268"/>
    </location>
</feature>
<dbReference type="EMBL" id="KN832991">
    <property type="protein sequence ID" value="KIM83200.1"/>
    <property type="molecule type" value="Genomic_DNA"/>
</dbReference>
<dbReference type="AlphaFoldDB" id="A0A0C3FFF5"/>
<feature type="compositionally biased region" description="Low complexity" evidence="1">
    <location>
        <begin position="276"/>
        <end position="296"/>
    </location>
</feature>
<evidence type="ECO:0000256" key="1">
    <source>
        <dbReference type="SAM" id="MobiDB-lite"/>
    </source>
</evidence>
<proteinExistence type="predicted"/>